<evidence type="ECO:0000256" key="1">
    <source>
        <dbReference type="SAM" id="MobiDB-lite"/>
    </source>
</evidence>
<gene>
    <name evidence="3" type="ORF">BDK51DRAFT_43620</name>
</gene>
<evidence type="ECO:0000313" key="3">
    <source>
        <dbReference type="EMBL" id="RKO88731.1"/>
    </source>
</evidence>
<sequence length="353" mass="36822">MGVGEAASRLPTVSGSFNAVKSQEWTSATSPCPRLQMLHALLFLTRFACPPVGGETSSWTTGSTSFSTTGSRILSTTRTGACYLVVLACVRAGVPYGARVSGRLVGGEIRRDARKGVPYGGCGVPYGGECDLVQDPEVDHDLDEGVVDLAGVDPEVDDAVDLDVGPDDVEVDLLDDDRAVGFGVIEILGKVYRTRGPLWGRYRLVADGLVGGGFVEARGDPYGDDADPGADPDDGDLDINYGSADLEVGDDGVSILGLIARLVTILTTALSILTLAISVLLMALSNLLTNTAACQTSTASVPIGGPSSLSSLAHVKPIPDIGSLARVPHRGPLRTRPEQPRSQSTRSNLVLVH</sequence>
<keyword evidence="2" id="KW-0472">Membrane</keyword>
<organism evidence="3 4">
    <name type="scientific">Blyttiomyces helicus</name>
    <dbReference type="NCBI Taxonomy" id="388810"/>
    <lineage>
        <taxon>Eukaryota</taxon>
        <taxon>Fungi</taxon>
        <taxon>Fungi incertae sedis</taxon>
        <taxon>Chytridiomycota</taxon>
        <taxon>Chytridiomycota incertae sedis</taxon>
        <taxon>Chytridiomycetes</taxon>
        <taxon>Chytridiomycetes incertae sedis</taxon>
        <taxon>Blyttiomyces</taxon>
    </lineage>
</organism>
<evidence type="ECO:0000256" key="2">
    <source>
        <dbReference type="SAM" id="Phobius"/>
    </source>
</evidence>
<dbReference type="EMBL" id="KZ996517">
    <property type="protein sequence ID" value="RKO88731.1"/>
    <property type="molecule type" value="Genomic_DNA"/>
</dbReference>
<feature type="transmembrane region" description="Helical" evidence="2">
    <location>
        <begin position="262"/>
        <end position="284"/>
    </location>
</feature>
<proteinExistence type="predicted"/>
<keyword evidence="2" id="KW-1133">Transmembrane helix</keyword>
<reference evidence="4" key="1">
    <citation type="journal article" date="2018" name="Nat. Microbiol.">
        <title>Leveraging single-cell genomics to expand the fungal tree of life.</title>
        <authorList>
            <person name="Ahrendt S.R."/>
            <person name="Quandt C.A."/>
            <person name="Ciobanu D."/>
            <person name="Clum A."/>
            <person name="Salamov A."/>
            <person name="Andreopoulos B."/>
            <person name="Cheng J.F."/>
            <person name="Woyke T."/>
            <person name="Pelin A."/>
            <person name="Henrissat B."/>
            <person name="Reynolds N.K."/>
            <person name="Benny G.L."/>
            <person name="Smith M.E."/>
            <person name="James T.Y."/>
            <person name="Grigoriev I.V."/>
        </authorList>
    </citation>
    <scope>NUCLEOTIDE SEQUENCE [LARGE SCALE GENOMIC DNA]</scope>
</reference>
<dbReference type="Proteomes" id="UP000269721">
    <property type="component" value="Unassembled WGS sequence"/>
</dbReference>
<dbReference type="AlphaFoldDB" id="A0A4P9W884"/>
<name>A0A4P9W884_9FUNG</name>
<feature type="region of interest" description="Disordered" evidence="1">
    <location>
        <begin position="322"/>
        <end position="353"/>
    </location>
</feature>
<evidence type="ECO:0000313" key="4">
    <source>
        <dbReference type="Proteomes" id="UP000269721"/>
    </source>
</evidence>
<accession>A0A4P9W884</accession>
<keyword evidence="2" id="KW-0812">Transmembrane</keyword>
<protein>
    <submittedName>
        <fullName evidence="3">Uncharacterized protein</fullName>
    </submittedName>
</protein>
<feature type="compositionally biased region" description="Polar residues" evidence="1">
    <location>
        <begin position="340"/>
        <end position="353"/>
    </location>
</feature>
<keyword evidence="4" id="KW-1185">Reference proteome</keyword>